<dbReference type="EMBL" id="BK014820">
    <property type="protein sequence ID" value="DAD77234.1"/>
    <property type="molecule type" value="Genomic_DNA"/>
</dbReference>
<reference evidence="2" key="1">
    <citation type="journal article" date="2021" name="Proc. Natl. Acad. Sci. U.S.A.">
        <title>A Catalog of Tens of Thousands of Viruses from Human Metagenomes Reveals Hidden Associations with Chronic Diseases.</title>
        <authorList>
            <person name="Tisza M.J."/>
            <person name="Buck C.B."/>
        </authorList>
    </citation>
    <scope>NUCLEOTIDE SEQUENCE</scope>
    <source>
        <strain evidence="2">Ct3O52</strain>
    </source>
</reference>
<proteinExistence type="predicted"/>
<sequence>MYLQPKTLPFEYDGKIYQLYVNMNVLADLQELHGGTIDPLLSRKRTMKNIFETVAAAMNEYAYDQSWPERFTSHDVGKMMTAKRFGEIADRIIEMIFQAVYEPDTERPDEAQSDGNQSEESGEKKEQTTQPNPTASDSRGT</sequence>
<organism evidence="2">
    <name type="scientific">Myoviridae sp. ct3O52</name>
    <dbReference type="NCBI Taxonomy" id="2826607"/>
    <lineage>
        <taxon>Viruses</taxon>
        <taxon>Duplodnaviria</taxon>
        <taxon>Heunggongvirae</taxon>
        <taxon>Uroviricota</taxon>
        <taxon>Caudoviricetes</taxon>
    </lineage>
</organism>
<feature type="region of interest" description="Disordered" evidence="1">
    <location>
        <begin position="100"/>
        <end position="141"/>
    </location>
</feature>
<evidence type="ECO:0000313" key="2">
    <source>
        <dbReference type="EMBL" id="DAD77234.1"/>
    </source>
</evidence>
<accession>A0A8S5M4T2</accession>
<name>A0A8S5M4T2_9CAUD</name>
<feature type="compositionally biased region" description="Polar residues" evidence="1">
    <location>
        <begin position="128"/>
        <end position="141"/>
    </location>
</feature>
<protein>
    <submittedName>
        <fullName evidence="2">Tail assembly chaperone protein</fullName>
    </submittedName>
</protein>
<evidence type="ECO:0000256" key="1">
    <source>
        <dbReference type="SAM" id="MobiDB-lite"/>
    </source>
</evidence>